<dbReference type="HOGENOM" id="CLU_2906635_0_0_1"/>
<dbReference type="PROSITE" id="PS50297">
    <property type="entry name" value="ANK_REP_REGION"/>
    <property type="match status" value="1"/>
</dbReference>
<dbReference type="GeneID" id="20244783"/>
<dbReference type="InterPro" id="IPR036770">
    <property type="entry name" value="Ankyrin_rpt-contain_sf"/>
</dbReference>
<dbReference type="Pfam" id="PF12796">
    <property type="entry name" value="Ank_2"/>
    <property type="match status" value="1"/>
</dbReference>
<feature type="repeat" description="ANK" evidence="1">
    <location>
        <begin position="23"/>
        <end position="55"/>
    </location>
</feature>
<organism evidence="2 3">
    <name type="scientific">Lottia gigantea</name>
    <name type="common">Giant owl limpet</name>
    <dbReference type="NCBI Taxonomy" id="225164"/>
    <lineage>
        <taxon>Eukaryota</taxon>
        <taxon>Metazoa</taxon>
        <taxon>Spiralia</taxon>
        <taxon>Lophotrochozoa</taxon>
        <taxon>Mollusca</taxon>
        <taxon>Gastropoda</taxon>
        <taxon>Patellogastropoda</taxon>
        <taxon>Lottioidea</taxon>
        <taxon>Lottiidae</taxon>
        <taxon>Lottia</taxon>
    </lineage>
</organism>
<dbReference type="EMBL" id="KB201549">
    <property type="protein sequence ID" value="ESO96158.1"/>
    <property type="molecule type" value="Genomic_DNA"/>
</dbReference>
<evidence type="ECO:0000256" key="1">
    <source>
        <dbReference type="PROSITE-ProRule" id="PRU00023"/>
    </source>
</evidence>
<dbReference type="CTD" id="20244783"/>
<keyword evidence="1" id="KW-0040">ANK repeat</keyword>
<accession>V3ZXA3</accession>
<evidence type="ECO:0000313" key="2">
    <source>
        <dbReference type="EMBL" id="ESO96158.1"/>
    </source>
</evidence>
<dbReference type="SUPFAM" id="SSF48403">
    <property type="entry name" value="Ankyrin repeat"/>
    <property type="match status" value="1"/>
</dbReference>
<dbReference type="RefSeq" id="XP_009053273.1">
    <property type="nucleotide sequence ID" value="XM_009055025.1"/>
</dbReference>
<reference evidence="2 3" key="1">
    <citation type="journal article" date="2013" name="Nature">
        <title>Insights into bilaterian evolution from three spiralian genomes.</title>
        <authorList>
            <person name="Simakov O."/>
            <person name="Marletaz F."/>
            <person name="Cho S.J."/>
            <person name="Edsinger-Gonzales E."/>
            <person name="Havlak P."/>
            <person name="Hellsten U."/>
            <person name="Kuo D.H."/>
            <person name="Larsson T."/>
            <person name="Lv J."/>
            <person name="Arendt D."/>
            <person name="Savage R."/>
            <person name="Osoegawa K."/>
            <person name="de Jong P."/>
            <person name="Grimwood J."/>
            <person name="Chapman J.A."/>
            <person name="Shapiro H."/>
            <person name="Aerts A."/>
            <person name="Otillar R.P."/>
            <person name="Terry A.Y."/>
            <person name="Boore J.L."/>
            <person name="Grigoriev I.V."/>
            <person name="Lindberg D.R."/>
            <person name="Seaver E.C."/>
            <person name="Weisblat D.A."/>
            <person name="Putnam N.H."/>
            <person name="Rokhsar D.S."/>
        </authorList>
    </citation>
    <scope>NUCLEOTIDE SEQUENCE [LARGE SCALE GENOMIC DNA]</scope>
</reference>
<protein>
    <submittedName>
        <fullName evidence="2">Uncharacterized protein</fullName>
    </submittedName>
</protein>
<dbReference type="KEGG" id="lgi:LOTGIDRAFT_188299"/>
<dbReference type="AlphaFoldDB" id="V3ZXA3"/>
<keyword evidence="3" id="KW-1185">Reference proteome</keyword>
<dbReference type="Proteomes" id="UP000030746">
    <property type="component" value="Unassembled WGS sequence"/>
</dbReference>
<dbReference type="Gene3D" id="1.25.40.20">
    <property type="entry name" value="Ankyrin repeat-containing domain"/>
    <property type="match status" value="1"/>
</dbReference>
<sequence length="62" mass="6837">MGHEGIVKLFLSYKADALLKDADDNTAVHKAIQQGHQNVVKILIEKYPELSTLLESSEDGIT</sequence>
<proteinExistence type="predicted"/>
<gene>
    <name evidence="2" type="ORF">LOTGIDRAFT_188299</name>
</gene>
<evidence type="ECO:0000313" key="3">
    <source>
        <dbReference type="Proteomes" id="UP000030746"/>
    </source>
</evidence>
<dbReference type="InterPro" id="IPR002110">
    <property type="entry name" value="Ankyrin_rpt"/>
</dbReference>
<dbReference type="OrthoDB" id="539213at2759"/>
<name>V3ZXA3_LOTGI</name>
<dbReference type="PROSITE" id="PS50088">
    <property type="entry name" value="ANK_REPEAT"/>
    <property type="match status" value="1"/>
</dbReference>